<dbReference type="CDD" id="cd06225">
    <property type="entry name" value="HAMP"/>
    <property type="match status" value="1"/>
</dbReference>
<keyword evidence="9" id="KW-0812">Transmembrane</keyword>
<evidence type="ECO:0000256" key="1">
    <source>
        <dbReference type="ARBA" id="ARBA00000085"/>
    </source>
</evidence>
<keyword evidence="7" id="KW-0067">ATP-binding</keyword>
<dbReference type="InterPro" id="IPR004358">
    <property type="entry name" value="Sig_transdc_His_kin-like_C"/>
</dbReference>
<evidence type="ECO:0000259" key="10">
    <source>
        <dbReference type="PROSITE" id="PS50109"/>
    </source>
</evidence>
<dbReference type="Gene3D" id="1.10.287.130">
    <property type="match status" value="1"/>
</dbReference>
<dbReference type="InterPro" id="IPR036097">
    <property type="entry name" value="HisK_dim/P_sf"/>
</dbReference>
<keyword evidence="5" id="KW-0547">Nucleotide-binding</keyword>
<feature type="transmembrane region" description="Helical" evidence="9">
    <location>
        <begin position="12"/>
        <end position="35"/>
    </location>
</feature>
<dbReference type="PROSITE" id="PS50885">
    <property type="entry name" value="HAMP"/>
    <property type="match status" value="1"/>
</dbReference>
<dbReference type="Gene3D" id="6.10.340.10">
    <property type="match status" value="1"/>
</dbReference>
<evidence type="ECO:0000256" key="5">
    <source>
        <dbReference type="ARBA" id="ARBA00022741"/>
    </source>
</evidence>
<dbReference type="EC" id="2.7.13.3" evidence="2"/>
<dbReference type="InterPro" id="IPR003594">
    <property type="entry name" value="HATPase_dom"/>
</dbReference>
<evidence type="ECO:0000313" key="12">
    <source>
        <dbReference type="EMBL" id="VAX30509.1"/>
    </source>
</evidence>
<dbReference type="Pfam" id="PF02518">
    <property type="entry name" value="HATPase_c"/>
    <property type="match status" value="1"/>
</dbReference>
<keyword evidence="8" id="KW-0902">Two-component regulatory system</keyword>
<dbReference type="EMBL" id="UOGH01000166">
    <property type="protein sequence ID" value="VAX30509.1"/>
    <property type="molecule type" value="Genomic_DNA"/>
</dbReference>
<dbReference type="Gene3D" id="3.30.565.10">
    <property type="entry name" value="Histidine kinase-like ATPase, C-terminal domain"/>
    <property type="match status" value="1"/>
</dbReference>
<keyword evidence="9" id="KW-0472">Membrane</keyword>
<evidence type="ECO:0000256" key="8">
    <source>
        <dbReference type="ARBA" id="ARBA00023012"/>
    </source>
</evidence>
<keyword evidence="9" id="KW-1133">Transmembrane helix</keyword>
<dbReference type="InterPro" id="IPR003661">
    <property type="entry name" value="HisK_dim/P_dom"/>
</dbReference>
<comment type="catalytic activity">
    <reaction evidence="1">
        <text>ATP + protein L-histidine = ADP + protein N-phospho-L-histidine.</text>
        <dbReference type="EC" id="2.7.13.3"/>
    </reaction>
</comment>
<dbReference type="CDD" id="cd00082">
    <property type="entry name" value="HisKA"/>
    <property type="match status" value="1"/>
</dbReference>
<evidence type="ECO:0000256" key="9">
    <source>
        <dbReference type="SAM" id="Phobius"/>
    </source>
</evidence>
<dbReference type="InterPro" id="IPR005467">
    <property type="entry name" value="His_kinase_dom"/>
</dbReference>
<evidence type="ECO:0000256" key="4">
    <source>
        <dbReference type="ARBA" id="ARBA00022679"/>
    </source>
</evidence>
<dbReference type="SMART" id="SM00388">
    <property type="entry name" value="HisKA"/>
    <property type="match status" value="1"/>
</dbReference>
<dbReference type="InterPro" id="IPR036890">
    <property type="entry name" value="HATPase_C_sf"/>
</dbReference>
<dbReference type="PANTHER" id="PTHR43065:SF46">
    <property type="entry name" value="C4-DICARBOXYLATE TRANSPORT SENSOR PROTEIN DCTB"/>
    <property type="match status" value="1"/>
</dbReference>
<proteinExistence type="predicted"/>
<keyword evidence="6 12" id="KW-0418">Kinase</keyword>
<feature type="domain" description="HAMP" evidence="11">
    <location>
        <begin position="208"/>
        <end position="260"/>
    </location>
</feature>
<evidence type="ECO:0000259" key="11">
    <source>
        <dbReference type="PROSITE" id="PS50885"/>
    </source>
</evidence>
<dbReference type="AlphaFoldDB" id="A0A3B1CJX4"/>
<feature type="transmembrane region" description="Helical" evidence="9">
    <location>
        <begin position="188"/>
        <end position="206"/>
    </location>
</feature>
<evidence type="ECO:0000256" key="2">
    <source>
        <dbReference type="ARBA" id="ARBA00012438"/>
    </source>
</evidence>
<dbReference type="GO" id="GO:0000155">
    <property type="term" value="F:phosphorelay sensor kinase activity"/>
    <property type="evidence" value="ECO:0007669"/>
    <property type="project" value="InterPro"/>
</dbReference>
<protein>
    <recommendedName>
        <fullName evidence="2">histidine kinase</fullName>
        <ecNumber evidence="2">2.7.13.3</ecNumber>
    </recommendedName>
</protein>
<keyword evidence="3" id="KW-0597">Phosphoprotein</keyword>
<keyword evidence="4" id="KW-0808">Transferase</keyword>
<gene>
    <name evidence="12" type="ORF">MNBD_NITROSPIRAE02-1690</name>
</gene>
<dbReference type="Pfam" id="PF00512">
    <property type="entry name" value="HisKA"/>
    <property type="match status" value="1"/>
</dbReference>
<feature type="domain" description="Histidine kinase" evidence="10">
    <location>
        <begin position="276"/>
        <end position="491"/>
    </location>
</feature>
<reference evidence="12" key="1">
    <citation type="submission" date="2018-06" db="EMBL/GenBank/DDBJ databases">
        <authorList>
            <person name="Zhirakovskaya E."/>
        </authorList>
    </citation>
    <scope>NUCLEOTIDE SEQUENCE</scope>
</reference>
<dbReference type="PRINTS" id="PR00344">
    <property type="entry name" value="BCTRLSENSOR"/>
</dbReference>
<dbReference type="InterPro" id="IPR003660">
    <property type="entry name" value="HAMP_dom"/>
</dbReference>
<name>A0A3B1CJX4_9ZZZZ</name>
<dbReference type="PROSITE" id="PS50109">
    <property type="entry name" value="HIS_KIN"/>
    <property type="match status" value="1"/>
</dbReference>
<evidence type="ECO:0000256" key="6">
    <source>
        <dbReference type="ARBA" id="ARBA00022777"/>
    </source>
</evidence>
<evidence type="ECO:0000256" key="3">
    <source>
        <dbReference type="ARBA" id="ARBA00022553"/>
    </source>
</evidence>
<dbReference type="GO" id="GO:0005524">
    <property type="term" value="F:ATP binding"/>
    <property type="evidence" value="ECO:0007669"/>
    <property type="project" value="UniProtKB-KW"/>
</dbReference>
<accession>A0A3B1CJX4</accession>
<dbReference type="SMART" id="SM00387">
    <property type="entry name" value="HATPase_c"/>
    <property type="match status" value="1"/>
</dbReference>
<dbReference type="Pfam" id="PF00672">
    <property type="entry name" value="HAMP"/>
    <property type="match status" value="1"/>
</dbReference>
<evidence type="ECO:0000256" key="7">
    <source>
        <dbReference type="ARBA" id="ARBA00022840"/>
    </source>
</evidence>
<dbReference type="GO" id="GO:0016020">
    <property type="term" value="C:membrane"/>
    <property type="evidence" value="ECO:0007669"/>
    <property type="project" value="InterPro"/>
</dbReference>
<sequence>MFVRNKSILQKIKLGYIVSFLLILVIASIIFVNLIIIDERISFYAVISRFLDTTLEMRRFEKNYFLYRKKEDFAETLSYIRAAEELIQNNREKLDGRLLFFYGDWPLGIFRKNRETLPLSAKTSERSLRVLREYRDLLKKDFADQYPSRKPELEIRRKGRELTEIAERLSEAERIKIQRMLSTTRKSLVLSVVIFLVGTVLIARTISRVAIQPLRELESSMRKIASGKFEMLSLNFEDKEIVSLNKAFNRMINEIFSQRDIIRSEKLTSLGTMLAGIAHEINNPLSNISTSAQILSEEIDSNEDRDFREEMIGQIIQETDRARDIVKSVLEFTRDRDFKKEEINLLNALRETLRFIRTDMPTYITIAIDIPEELVIYADKQKIQHVFLNLLRNAVDAIPDEGVEGKIIITARENRDKKEVEIRFSDTGKGISGEIINKIFDPFFTTKDVGKGTGLGLYISHEIIKQHSGTIDLKSRPGAGTIFIIKLPLKGDRDGKQNQTSDC</sequence>
<organism evidence="12">
    <name type="scientific">hydrothermal vent metagenome</name>
    <dbReference type="NCBI Taxonomy" id="652676"/>
    <lineage>
        <taxon>unclassified sequences</taxon>
        <taxon>metagenomes</taxon>
        <taxon>ecological metagenomes</taxon>
    </lineage>
</organism>
<dbReference type="PANTHER" id="PTHR43065">
    <property type="entry name" value="SENSOR HISTIDINE KINASE"/>
    <property type="match status" value="1"/>
</dbReference>
<dbReference type="SUPFAM" id="SSF55874">
    <property type="entry name" value="ATPase domain of HSP90 chaperone/DNA topoisomerase II/histidine kinase"/>
    <property type="match status" value="1"/>
</dbReference>
<dbReference type="SUPFAM" id="SSF47384">
    <property type="entry name" value="Homodimeric domain of signal transducing histidine kinase"/>
    <property type="match status" value="1"/>
</dbReference>